<protein>
    <submittedName>
        <fullName evidence="2">Uncharacterized protein</fullName>
    </submittedName>
</protein>
<keyword evidence="1" id="KW-1133">Transmembrane helix</keyword>
<reference evidence="2" key="1">
    <citation type="submission" date="2021-01" db="UniProtKB">
        <authorList>
            <consortium name="EnsemblMetazoa"/>
        </authorList>
    </citation>
    <scope>IDENTIFICATION</scope>
</reference>
<evidence type="ECO:0000256" key="1">
    <source>
        <dbReference type="SAM" id="Phobius"/>
    </source>
</evidence>
<keyword evidence="1" id="KW-0472">Membrane</keyword>
<dbReference type="AlphaFoldDB" id="A0A7M7KCW5"/>
<evidence type="ECO:0000313" key="2">
    <source>
        <dbReference type="EnsemblMetazoa" id="XP_022665008"/>
    </source>
</evidence>
<dbReference type="EnsemblMetazoa" id="XM_022809272">
    <property type="protein sequence ID" value="XP_022665007"/>
    <property type="gene ID" value="LOC111252009"/>
</dbReference>
<dbReference type="RefSeq" id="XP_022665007.1">
    <property type="nucleotide sequence ID" value="XM_022809272.1"/>
</dbReference>
<keyword evidence="1" id="KW-0812">Transmembrane</keyword>
<proteinExistence type="predicted"/>
<dbReference type="Proteomes" id="UP000594260">
    <property type="component" value="Unplaced"/>
</dbReference>
<sequence>MYSSAERAHLLKICRRHLLNLPKVEEKDLKQSSTLRVLLLCLGLIVVTMGSVTLSMGAMLGPPLLVGPGLCLTLGGMLCLGTSIYFGLKQHHINKQEKSASSAQSVSSRKVSVVIRPSLPSVVELSDESFGSTVSISENSCDDDSAFVARNERPPK</sequence>
<name>A0A7M7KCW5_VARDE</name>
<dbReference type="OrthoDB" id="10624600at2759"/>
<dbReference type="EnsemblMetazoa" id="XM_022809273">
    <property type="protein sequence ID" value="XP_022665008"/>
    <property type="gene ID" value="LOC111252009"/>
</dbReference>
<keyword evidence="3" id="KW-1185">Reference proteome</keyword>
<dbReference type="KEGG" id="vde:111252009"/>
<dbReference type="RefSeq" id="XP_022665008.1">
    <property type="nucleotide sequence ID" value="XM_022809273.1"/>
</dbReference>
<feature type="transmembrane region" description="Helical" evidence="1">
    <location>
        <begin position="65"/>
        <end position="88"/>
    </location>
</feature>
<accession>A0A7M7KCW5</accession>
<dbReference type="InParanoid" id="A0A7M7KCW5"/>
<evidence type="ECO:0000313" key="3">
    <source>
        <dbReference type="Proteomes" id="UP000594260"/>
    </source>
</evidence>
<dbReference type="GeneID" id="111252009"/>
<feature type="transmembrane region" description="Helical" evidence="1">
    <location>
        <begin position="37"/>
        <end position="59"/>
    </location>
</feature>
<organism evidence="2 3">
    <name type="scientific">Varroa destructor</name>
    <name type="common">Honeybee mite</name>
    <dbReference type="NCBI Taxonomy" id="109461"/>
    <lineage>
        <taxon>Eukaryota</taxon>
        <taxon>Metazoa</taxon>
        <taxon>Ecdysozoa</taxon>
        <taxon>Arthropoda</taxon>
        <taxon>Chelicerata</taxon>
        <taxon>Arachnida</taxon>
        <taxon>Acari</taxon>
        <taxon>Parasitiformes</taxon>
        <taxon>Mesostigmata</taxon>
        <taxon>Gamasina</taxon>
        <taxon>Dermanyssoidea</taxon>
        <taxon>Varroidae</taxon>
        <taxon>Varroa</taxon>
    </lineage>
</organism>